<dbReference type="EMBL" id="MN739495">
    <property type="protein sequence ID" value="QHT08386.1"/>
    <property type="molecule type" value="Genomic_DNA"/>
</dbReference>
<reference evidence="1" key="1">
    <citation type="journal article" date="2020" name="Nature">
        <title>Giant virus diversity and host interactions through global metagenomics.</title>
        <authorList>
            <person name="Schulz F."/>
            <person name="Roux S."/>
            <person name="Paez-Espino D."/>
            <person name="Jungbluth S."/>
            <person name="Walsh D.A."/>
            <person name="Denef V.J."/>
            <person name="McMahon K.D."/>
            <person name="Konstantinidis K.T."/>
            <person name="Eloe-Fadrosh E.A."/>
            <person name="Kyrpides N.C."/>
            <person name="Woyke T."/>
        </authorList>
    </citation>
    <scope>NUCLEOTIDE SEQUENCE</scope>
    <source>
        <strain evidence="1">GVMAG-M-3300022752-66</strain>
    </source>
</reference>
<accession>A0A6C0CU73</accession>
<protein>
    <submittedName>
        <fullName evidence="1">Uncharacterized protein</fullName>
    </submittedName>
</protein>
<sequence length="82" mass="9374">MLPLLPELDTTLRELDSSDLMNQVSNYNEELQQNIISYLKTFGVVEKKAFVIAKKHLGTSFHILKSTGYQEWKKTLTTVAKS</sequence>
<proteinExistence type="predicted"/>
<name>A0A6C0CU73_9ZZZZ</name>
<evidence type="ECO:0000313" key="1">
    <source>
        <dbReference type="EMBL" id="QHT08386.1"/>
    </source>
</evidence>
<dbReference type="AlphaFoldDB" id="A0A6C0CU73"/>
<organism evidence="1">
    <name type="scientific">viral metagenome</name>
    <dbReference type="NCBI Taxonomy" id="1070528"/>
    <lineage>
        <taxon>unclassified sequences</taxon>
        <taxon>metagenomes</taxon>
        <taxon>organismal metagenomes</taxon>
    </lineage>
</organism>